<dbReference type="EMBL" id="QGKY02001015">
    <property type="protein sequence ID" value="KAF2570116.1"/>
    <property type="molecule type" value="Genomic_DNA"/>
</dbReference>
<evidence type="ECO:0000313" key="8">
    <source>
        <dbReference type="EMBL" id="KAF2570116.1"/>
    </source>
</evidence>
<evidence type="ECO:0000256" key="5">
    <source>
        <dbReference type="ARBA" id="ARBA00023242"/>
    </source>
</evidence>
<feature type="region of interest" description="Disordered" evidence="6">
    <location>
        <begin position="328"/>
        <end position="352"/>
    </location>
</feature>
<evidence type="ECO:0000256" key="3">
    <source>
        <dbReference type="ARBA" id="ARBA00023125"/>
    </source>
</evidence>
<evidence type="ECO:0000256" key="4">
    <source>
        <dbReference type="ARBA" id="ARBA00023163"/>
    </source>
</evidence>
<keyword evidence="5" id="KW-0539">Nucleus</keyword>
<keyword evidence="2" id="KW-0805">Transcription regulation</keyword>
<sequence>MCLLSSSRILPVVNQRRISVSSGTPSMALTLARSHENDFAFQSSCCLSDACEVAVFLSCLRYIESFGNSLPLSLDIVQNIDLSVVGTTDSEWIFFCPLDRKYPSGNRMNGATVAGYWKVAEKTVRLWEIKSTTLGFASLESKDWVESTLTRTSNSEKSPIKICPDSIDFLRFSFSISIEALESVDEALVTFCGWSFRSSCCLSDACEVAVFLSCLRYTESLTMSCVELAKTRGREMYIVLPPITLFKILLYLSVVGTTDSEWIFFCPLDRKYPSGNRMNRATVAGYWKVAEKTVRSAAIALLSYLGLLLDHGIKPSSSTSTSAKHNLFSAVSSRSPPPPPSSTVTFHPASPPSSVLRSDATTTVSSLIVSATPVLFALNSSLKLWKREGKEGAYREFLDATDFALVGGDINGDGSFHRHLW</sequence>
<comment type="caution">
    <text evidence="8">The sequence shown here is derived from an EMBL/GenBank/DDBJ whole genome shotgun (WGS) entry which is preliminary data.</text>
</comment>
<evidence type="ECO:0000256" key="2">
    <source>
        <dbReference type="ARBA" id="ARBA00023015"/>
    </source>
</evidence>
<dbReference type="SUPFAM" id="SSF101941">
    <property type="entry name" value="NAC domain"/>
    <property type="match status" value="2"/>
</dbReference>
<dbReference type="InterPro" id="IPR036093">
    <property type="entry name" value="NAC_dom_sf"/>
</dbReference>
<dbReference type="Gene3D" id="2.170.150.80">
    <property type="entry name" value="NAC domain"/>
    <property type="match status" value="2"/>
</dbReference>
<dbReference type="GO" id="GO:0006355">
    <property type="term" value="P:regulation of DNA-templated transcription"/>
    <property type="evidence" value="ECO:0007669"/>
    <property type="project" value="InterPro"/>
</dbReference>
<dbReference type="GO" id="GO:0003677">
    <property type="term" value="F:DNA binding"/>
    <property type="evidence" value="ECO:0007669"/>
    <property type="project" value="UniProtKB-KW"/>
</dbReference>
<dbReference type="AlphaFoldDB" id="A0A8S9ILU1"/>
<gene>
    <name evidence="8" type="ORF">F2Q70_00005708</name>
</gene>
<proteinExistence type="predicted"/>
<dbReference type="Pfam" id="PF02365">
    <property type="entry name" value="NAM"/>
    <property type="match status" value="1"/>
</dbReference>
<accession>A0A8S9ILU1</accession>
<name>A0A8S9ILU1_BRACR</name>
<dbReference type="PANTHER" id="PTHR31989">
    <property type="entry name" value="NAC DOMAIN-CONTAINING PROTEIN 82-RELATED"/>
    <property type="match status" value="1"/>
</dbReference>
<evidence type="ECO:0000256" key="1">
    <source>
        <dbReference type="ARBA" id="ARBA00004123"/>
    </source>
</evidence>
<dbReference type="GO" id="GO:0005634">
    <property type="term" value="C:nucleus"/>
    <property type="evidence" value="ECO:0007669"/>
    <property type="project" value="UniProtKB-SubCell"/>
</dbReference>
<evidence type="ECO:0000256" key="6">
    <source>
        <dbReference type="SAM" id="MobiDB-lite"/>
    </source>
</evidence>
<comment type="subcellular location">
    <subcellularLocation>
        <location evidence="1">Nucleus</location>
    </subcellularLocation>
</comment>
<feature type="domain" description="NAC" evidence="7">
    <location>
        <begin position="257"/>
        <end position="293"/>
    </location>
</feature>
<evidence type="ECO:0000259" key="7">
    <source>
        <dbReference type="Pfam" id="PF02365"/>
    </source>
</evidence>
<dbReference type="InterPro" id="IPR003441">
    <property type="entry name" value="NAC-dom"/>
</dbReference>
<protein>
    <recommendedName>
        <fullName evidence="7">NAC domain-containing protein</fullName>
    </recommendedName>
</protein>
<keyword evidence="4" id="KW-0804">Transcription</keyword>
<reference evidence="8" key="1">
    <citation type="submission" date="2019-12" db="EMBL/GenBank/DDBJ databases">
        <title>Genome sequencing and annotation of Brassica cretica.</title>
        <authorList>
            <person name="Studholme D.J."/>
            <person name="Sarris P.F."/>
        </authorList>
    </citation>
    <scope>NUCLEOTIDE SEQUENCE</scope>
    <source>
        <strain evidence="8">PFS-102/07</strain>
        <tissue evidence="8">Leaf</tissue>
    </source>
</reference>
<keyword evidence="3" id="KW-0238">DNA-binding</keyword>
<organism evidence="8">
    <name type="scientific">Brassica cretica</name>
    <name type="common">Mustard</name>
    <dbReference type="NCBI Taxonomy" id="69181"/>
    <lineage>
        <taxon>Eukaryota</taxon>
        <taxon>Viridiplantae</taxon>
        <taxon>Streptophyta</taxon>
        <taxon>Embryophyta</taxon>
        <taxon>Tracheophyta</taxon>
        <taxon>Spermatophyta</taxon>
        <taxon>Magnoliopsida</taxon>
        <taxon>eudicotyledons</taxon>
        <taxon>Gunneridae</taxon>
        <taxon>Pentapetalae</taxon>
        <taxon>rosids</taxon>
        <taxon>malvids</taxon>
        <taxon>Brassicales</taxon>
        <taxon>Brassicaceae</taxon>
        <taxon>Brassiceae</taxon>
        <taxon>Brassica</taxon>
    </lineage>
</organism>